<dbReference type="RefSeq" id="XP_062634743.1">
    <property type="nucleotide sequence ID" value="XM_062781600.1"/>
</dbReference>
<protein>
    <submittedName>
        <fullName evidence="2">Uncharacterized protein</fullName>
    </submittedName>
</protein>
<comment type="caution">
    <text evidence="2">The sequence shown here is derived from an EMBL/GenBank/DDBJ whole genome shotgun (WGS) entry which is preliminary data.</text>
</comment>
<accession>A0AAN6UY65</accession>
<dbReference type="AlphaFoldDB" id="A0AAN6UY65"/>
<keyword evidence="1" id="KW-0175">Coiled coil</keyword>
<evidence type="ECO:0000313" key="3">
    <source>
        <dbReference type="Proteomes" id="UP001302676"/>
    </source>
</evidence>
<sequence length="233" mass="26666">MKNTKEAADAEQQCAELKRQIADVERQLADMGRGTAEARRRAEPSNFHQILRLAEDELFSRFNKDPRQLSITTGDTEAEGNWCPSKLRRWTVFPDLHSARFHQLEATLADRKLFASIHQMRGASRYISPNGFKHEDDVREFHPTIRRVTYRSAGVGPAPQQVEVEVDEDDMSPDALPNRWGIRIDRQGEGENCFFGKFRVPYQLTAEMLRPVLAEHPGNDFFSVSRDVSPAKL</sequence>
<proteinExistence type="predicted"/>
<dbReference type="GeneID" id="87818213"/>
<name>A0AAN6UY65_9PEZI</name>
<evidence type="ECO:0000313" key="2">
    <source>
        <dbReference type="EMBL" id="KAK4141372.1"/>
    </source>
</evidence>
<gene>
    <name evidence="2" type="ORF">C8A04DRAFT_31001</name>
</gene>
<feature type="coiled-coil region" evidence="1">
    <location>
        <begin position="7"/>
        <end position="34"/>
    </location>
</feature>
<reference evidence="2" key="2">
    <citation type="submission" date="2023-05" db="EMBL/GenBank/DDBJ databases">
        <authorList>
            <consortium name="Lawrence Berkeley National Laboratory"/>
            <person name="Steindorff A."/>
            <person name="Hensen N."/>
            <person name="Bonometti L."/>
            <person name="Westerberg I."/>
            <person name="Brannstrom I.O."/>
            <person name="Guillou S."/>
            <person name="Cros-Aarteil S."/>
            <person name="Calhoun S."/>
            <person name="Haridas S."/>
            <person name="Kuo A."/>
            <person name="Mondo S."/>
            <person name="Pangilinan J."/>
            <person name="Riley R."/>
            <person name="Labutti K."/>
            <person name="Andreopoulos B."/>
            <person name="Lipzen A."/>
            <person name="Chen C."/>
            <person name="Yanf M."/>
            <person name="Daum C."/>
            <person name="Ng V."/>
            <person name="Clum A."/>
            <person name="Ohm R."/>
            <person name="Martin F."/>
            <person name="Silar P."/>
            <person name="Natvig D."/>
            <person name="Lalanne C."/>
            <person name="Gautier V."/>
            <person name="Ament-Velasquez S.L."/>
            <person name="Kruys A."/>
            <person name="Hutchinson M.I."/>
            <person name="Powell A.J."/>
            <person name="Barry K."/>
            <person name="Miller A.N."/>
            <person name="Grigoriev I.V."/>
            <person name="Debuchy R."/>
            <person name="Gladieux P."/>
            <person name="Thoren M.H."/>
            <person name="Johannesson H."/>
        </authorList>
    </citation>
    <scope>NUCLEOTIDE SEQUENCE</scope>
    <source>
        <strain evidence="2">CBS 141.50</strain>
    </source>
</reference>
<evidence type="ECO:0000256" key="1">
    <source>
        <dbReference type="SAM" id="Coils"/>
    </source>
</evidence>
<reference evidence="2" key="1">
    <citation type="journal article" date="2023" name="Mol. Phylogenet. Evol.">
        <title>Genome-scale phylogeny and comparative genomics of the fungal order Sordariales.</title>
        <authorList>
            <person name="Hensen N."/>
            <person name="Bonometti L."/>
            <person name="Westerberg I."/>
            <person name="Brannstrom I.O."/>
            <person name="Guillou S."/>
            <person name="Cros-Aarteil S."/>
            <person name="Calhoun S."/>
            <person name="Haridas S."/>
            <person name="Kuo A."/>
            <person name="Mondo S."/>
            <person name="Pangilinan J."/>
            <person name="Riley R."/>
            <person name="LaButti K."/>
            <person name="Andreopoulos B."/>
            <person name="Lipzen A."/>
            <person name="Chen C."/>
            <person name="Yan M."/>
            <person name="Daum C."/>
            <person name="Ng V."/>
            <person name="Clum A."/>
            <person name="Steindorff A."/>
            <person name="Ohm R.A."/>
            <person name="Martin F."/>
            <person name="Silar P."/>
            <person name="Natvig D.O."/>
            <person name="Lalanne C."/>
            <person name="Gautier V."/>
            <person name="Ament-Velasquez S.L."/>
            <person name="Kruys A."/>
            <person name="Hutchinson M.I."/>
            <person name="Powell A.J."/>
            <person name="Barry K."/>
            <person name="Miller A.N."/>
            <person name="Grigoriev I.V."/>
            <person name="Debuchy R."/>
            <person name="Gladieux P."/>
            <person name="Hiltunen Thoren M."/>
            <person name="Johannesson H."/>
        </authorList>
    </citation>
    <scope>NUCLEOTIDE SEQUENCE</scope>
    <source>
        <strain evidence="2">CBS 141.50</strain>
    </source>
</reference>
<dbReference type="EMBL" id="MU853612">
    <property type="protein sequence ID" value="KAK4141372.1"/>
    <property type="molecule type" value="Genomic_DNA"/>
</dbReference>
<keyword evidence="3" id="KW-1185">Reference proteome</keyword>
<organism evidence="2 3">
    <name type="scientific">Dichotomopilus funicola</name>
    <dbReference type="NCBI Taxonomy" id="1934379"/>
    <lineage>
        <taxon>Eukaryota</taxon>
        <taxon>Fungi</taxon>
        <taxon>Dikarya</taxon>
        <taxon>Ascomycota</taxon>
        <taxon>Pezizomycotina</taxon>
        <taxon>Sordariomycetes</taxon>
        <taxon>Sordariomycetidae</taxon>
        <taxon>Sordariales</taxon>
        <taxon>Chaetomiaceae</taxon>
        <taxon>Dichotomopilus</taxon>
    </lineage>
</organism>
<dbReference type="Proteomes" id="UP001302676">
    <property type="component" value="Unassembled WGS sequence"/>
</dbReference>